<feature type="domain" description="GST N-terminal" evidence="1">
    <location>
        <begin position="15"/>
        <end position="95"/>
    </location>
</feature>
<dbReference type="Gene3D" id="3.40.30.10">
    <property type="entry name" value="Glutaredoxin"/>
    <property type="match status" value="1"/>
</dbReference>
<name>A0ABN9T8S2_9DINO</name>
<dbReference type="EMBL" id="CAUYUJ010014422">
    <property type="protein sequence ID" value="CAK0841035.1"/>
    <property type="molecule type" value="Genomic_DNA"/>
</dbReference>
<dbReference type="PANTHER" id="PTHR11571">
    <property type="entry name" value="GLUTATHIONE S-TRANSFERASE"/>
    <property type="match status" value="1"/>
</dbReference>
<evidence type="ECO:0000313" key="3">
    <source>
        <dbReference type="Proteomes" id="UP001189429"/>
    </source>
</evidence>
<dbReference type="InterPro" id="IPR036249">
    <property type="entry name" value="Thioredoxin-like_sf"/>
</dbReference>
<dbReference type="PROSITE" id="PS50404">
    <property type="entry name" value="GST_NTER"/>
    <property type="match status" value="1"/>
</dbReference>
<keyword evidence="3" id="KW-1185">Reference proteome</keyword>
<dbReference type="SUPFAM" id="SSF52833">
    <property type="entry name" value="Thioredoxin-like"/>
    <property type="match status" value="1"/>
</dbReference>
<evidence type="ECO:0000313" key="2">
    <source>
        <dbReference type="EMBL" id="CAK0841035.1"/>
    </source>
</evidence>
<organism evidence="2 3">
    <name type="scientific">Prorocentrum cordatum</name>
    <dbReference type="NCBI Taxonomy" id="2364126"/>
    <lineage>
        <taxon>Eukaryota</taxon>
        <taxon>Sar</taxon>
        <taxon>Alveolata</taxon>
        <taxon>Dinophyceae</taxon>
        <taxon>Prorocentrales</taxon>
        <taxon>Prorocentraceae</taxon>
        <taxon>Prorocentrum</taxon>
    </lineage>
</organism>
<protein>
    <recommendedName>
        <fullName evidence="1">GST N-terminal domain-containing protein</fullName>
    </recommendedName>
</protein>
<reference evidence="2" key="1">
    <citation type="submission" date="2023-10" db="EMBL/GenBank/DDBJ databases">
        <authorList>
            <person name="Chen Y."/>
            <person name="Shah S."/>
            <person name="Dougan E. K."/>
            <person name="Thang M."/>
            <person name="Chan C."/>
        </authorList>
    </citation>
    <scope>NUCLEOTIDE SEQUENCE [LARGE SCALE GENOMIC DNA]</scope>
</reference>
<accession>A0ABN9T8S2</accession>
<dbReference type="PANTHER" id="PTHR11571:SF252">
    <property type="entry name" value="GLUTATHIONE S-TRANSFERASE"/>
    <property type="match status" value="1"/>
</dbReference>
<dbReference type="Pfam" id="PF02798">
    <property type="entry name" value="GST_N"/>
    <property type="match status" value="1"/>
</dbReference>
<sequence>MTDAKEPPEKKVRVDVPKLLYFNFPGKGECIRLAFHYGGIPFEDYRFSSREEFTKMKESGELQFGQVPALVVDGKTLTQSALSSVSWGSGQGCTPKILCSRPM</sequence>
<comment type="caution">
    <text evidence="2">The sequence shown here is derived from an EMBL/GenBank/DDBJ whole genome shotgun (WGS) entry which is preliminary data.</text>
</comment>
<dbReference type="InterPro" id="IPR004045">
    <property type="entry name" value="Glutathione_S-Trfase_N"/>
</dbReference>
<dbReference type="CDD" id="cd03039">
    <property type="entry name" value="GST_N_Sigma_like"/>
    <property type="match status" value="1"/>
</dbReference>
<proteinExistence type="predicted"/>
<evidence type="ECO:0000259" key="1">
    <source>
        <dbReference type="PROSITE" id="PS50404"/>
    </source>
</evidence>
<gene>
    <name evidence="2" type="ORF">PCOR1329_LOCUS36330</name>
</gene>
<dbReference type="InterPro" id="IPR050213">
    <property type="entry name" value="GST_superfamily"/>
</dbReference>
<dbReference type="Proteomes" id="UP001189429">
    <property type="component" value="Unassembled WGS sequence"/>
</dbReference>